<evidence type="ECO:0000256" key="1">
    <source>
        <dbReference type="ARBA" id="ARBA00010641"/>
    </source>
</evidence>
<dbReference type="Gene3D" id="1.10.10.10">
    <property type="entry name" value="Winged helix-like DNA-binding domain superfamily/Winged helix DNA-binding domain"/>
    <property type="match status" value="1"/>
</dbReference>
<evidence type="ECO:0000313" key="7">
    <source>
        <dbReference type="EMBL" id="SKB49881.1"/>
    </source>
</evidence>
<dbReference type="STRING" id="572036.SAMN05661099_1659"/>
<dbReference type="InterPro" id="IPR013325">
    <property type="entry name" value="RNA_pol_sigma_r2"/>
</dbReference>
<evidence type="ECO:0000259" key="5">
    <source>
        <dbReference type="Pfam" id="PF04542"/>
    </source>
</evidence>
<evidence type="ECO:0000259" key="6">
    <source>
        <dbReference type="Pfam" id="PF08281"/>
    </source>
</evidence>
<evidence type="ECO:0000256" key="4">
    <source>
        <dbReference type="ARBA" id="ARBA00023163"/>
    </source>
</evidence>
<dbReference type="RefSeq" id="WP_079702107.1">
    <property type="nucleotide sequence ID" value="NZ_FUYR01000001.1"/>
</dbReference>
<name>A0A1T5BRW0_9SPHI</name>
<dbReference type="SUPFAM" id="SSF88946">
    <property type="entry name" value="Sigma2 domain of RNA polymerase sigma factors"/>
    <property type="match status" value="1"/>
</dbReference>
<evidence type="ECO:0000256" key="3">
    <source>
        <dbReference type="ARBA" id="ARBA00023082"/>
    </source>
</evidence>
<sequence>MQSELNTKLLVHQLVEGNIRAYDALYWQYHQAIYRNILKYVKDPQDSKDILQDVFVVLWEHRHELDPGKSISGWLHVVSFNRSMDHIRKVLRARTLEGQLAAEMEKPESLQSESDDLRDEILEEAIKKLSLQQQKVFILCKIEGKSYAEAAAELNISKHTVKEYLSLAMAAVKEYVKQYPGDYHLVLAALVLNCL</sequence>
<evidence type="ECO:0000313" key="8">
    <source>
        <dbReference type="Proteomes" id="UP000189981"/>
    </source>
</evidence>
<dbReference type="Pfam" id="PF04542">
    <property type="entry name" value="Sigma70_r2"/>
    <property type="match status" value="1"/>
</dbReference>
<dbReference type="Proteomes" id="UP000189981">
    <property type="component" value="Unassembled WGS sequence"/>
</dbReference>
<gene>
    <name evidence="7" type="ORF">SAMN05661099_1659</name>
</gene>
<dbReference type="PANTHER" id="PTHR43133">
    <property type="entry name" value="RNA POLYMERASE ECF-TYPE SIGMA FACTO"/>
    <property type="match status" value="1"/>
</dbReference>
<dbReference type="InterPro" id="IPR013249">
    <property type="entry name" value="RNA_pol_sigma70_r4_t2"/>
</dbReference>
<organism evidence="7 8">
    <name type="scientific">Daejeonella lutea</name>
    <dbReference type="NCBI Taxonomy" id="572036"/>
    <lineage>
        <taxon>Bacteria</taxon>
        <taxon>Pseudomonadati</taxon>
        <taxon>Bacteroidota</taxon>
        <taxon>Sphingobacteriia</taxon>
        <taxon>Sphingobacteriales</taxon>
        <taxon>Sphingobacteriaceae</taxon>
        <taxon>Daejeonella</taxon>
    </lineage>
</organism>
<dbReference type="GO" id="GO:0016987">
    <property type="term" value="F:sigma factor activity"/>
    <property type="evidence" value="ECO:0007669"/>
    <property type="project" value="UniProtKB-KW"/>
</dbReference>
<dbReference type="InterPro" id="IPR036388">
    <property type="entry name" value="WH-like_DNA-bd_sf"/>
</dbReference>
<dbReference type="EMBL" id="FUYR01000001">
    <property type="protein sequence ID" value="SKB49881.1"/>
    <property type="molecule type" value="Genomic_DNA"/>
</dbReference>
<feature type="domain" description="RNA polymerase sigma factor 70 region 4 type 2" evidence="6">
    <location>
        <begin position="120"/>
        <end position="171"/>
    </location>
</feature>
<dbReference type="AlphaFoldDB" id="A0A1T5BRW0"/>
<dbReference type="Gene3D" id="1.10.1740.10">
    <property type="match status" value="1"/>
</dbReference>
<feature type="domain" description="RNA polymerase sigma-70 region 2" evidence="5">
    <location>
        <begin position="25"/>
        <end position="89"/>
    </location>
</feature>
<accession>A0A1T5BRW0</accession>
<dbReference type="Pfam" id="PF08281">
    <property type="entry name" value="Sigma70_r4_2"/>
    <property type="match status" value="1"/>
</dbReference>
<reference evidence="8" key="1">
    <citation type="submission" date="2017-02" db="EMBL/GenBank/DDBJ databases">
        <authorList>
            <person name="Varghese N."/>
            <person name="Submissions S."/>
        </authorList>
    </citation>
    <scope>NUCLEOTIDE SEQUENCE [LARGE SCALE GENOMIC DNA]</scope>
    <source>
        <strain evidence="8">DSM 22385</strain>
    </source>
</reference>
<dbReference type="InterPro" id="IPR013324">
    <property type="entry name" value="RNA_pol_sigma_r3/r4-like"/>
</dbReference>
<keyword evidence="4" id="KW-0804">Transcription</keyword>
<dbReference type="OrthoDB" id="655312at2"/>
<keyword evidence="8" id="KW-1185">Reference proteome</keyword>
<dbReference type="PANTHER" id="PTHR43133:SF46">
    <property type="entry name" value="RNA POLYMERASE SIGMA-70 FACTOR ECF SUBFAMILY"/>
    <property type="match status" value="1"/>
</dbReference>
<dbReference type="NCBIfam" id="TIGR02937">
    <property type="entry name" value="sigma70-ECF"/>
    <property type="match status" value="1"/>
</dbReference>
<dbReference type="InterPro" id="IPR007627">
    <property type="entry name" value="RNA_pol_sigma70_r2"/>
</dbReference>
<protein>
    <submittedName>
        <fullName evidence="7">RNA polymerase sigma-70 factor, ECF subfamily</fullName>
    </submittedName>
</protein>
<dbReference type="InterPro" id="IPR014284">
    <property type="entry name" value="RNA_pol_sigma-70_dom"/>
</dbReference>
<proteinExistence type="inferred from homology"/>
<keyword evidence="3" id="KW-0731">Sigma factor</keyword>
<dbReference type="GO" id="GO:0003677">
    <property type="term" value="F:DNA binding"/>
    <property type="evidence" value="ECO:0007669"/>
    <property type="project" value="InterPro"/>
</dbReference>
<comment type="similarity">
    <text evidence="1">Belongs to the sigma-70 factor family. ECF subfamily.</text>
</comment>
<dbReference type="CDD" id="cd06171">
    <property type="entry name" value="Sigma70_r4"/>
    <property type="match status" value="1"/>
</dbReference>
<dbReference type="InterPro" id="IPR039425">
    <property type="entry name" value="RNA_pol_sigma-70-like"/>
</dbReference>
<dbReference type="SUPFAM" id="SSF88659">
    <property type="entry name" value="Sigma3 and sigma4 domains of RNA polymerase sigma factors"/>
    <property type="match status" value="1"/>
</dbReference>
<keyword evidence="2" id="KW-0805">Transcription regulation</keyword>
<dbReference type="GO" id="GO:0006352">
    <property type="term" value="P:DNA-templated transcription initiation"/>
    <property type="evidence" value="ECO:0007669"/>
    <property type="project" value="InterPro"/>
</dbReference>
<evidence type="ECO:0000256" key="2">
    <source>
        <dbReference type="ARBA" id="ARBA00023015"/>
    </source>
</evidence>